<accession>A0AAD7V5X0</accession>
<name>A0AAD7V5X0_9FUNG</name>
<dbReference type="RefSeq" id="XP_058343999.1">
    <property type="nucleotide sequence ID" value="XM_058485172.1"/>
</dbReference>
<evidence type="ECO:0000313" key="2">
    <source>
        <dbReference type="Proteomes" id="UP001234581"/>
    </source>
</evidence>
<evidence type="ECO:0000313" key="1">
    <source>
        <dbReference type="EMBL" id="KAJ8659086.1"/>
    </source>
</evidence>
<proteinExistence type="predicted"/>
<protein>
    <submittedName>
        <fullName evidence="1">Uncharacterized protein</fullName>
    </submittedName>
</protein>
<sequence>MLEGKSCTFGHYPCQQVALMVMDRIISLKLPVEVMERDVLLDMLNQLWSLKVLLFHSISVINTLREEHINVMERLALGEYTEIPIDLRTTMNARYQYLVVRNIEEDD</sequence>
<dbReference type="AlphaFoldDB" id="A0AAD7V5X0"/>
<dbReference type="GeneID" id="83212537"/>
<reference evidence="1 2" key="1">
    <citation type="submission" date="2023-03" db="EMBL/GenBank/DDBJ databases">
        <title>Genome sequence of Lichtheimia ornata CBS 291.66.</title>
        <authorList>
            <person name="Mohabir J.T."/>
            <person name="Shea T.P."/>
            <person name="Kurbessoian T."/>
            <person name="Berby B."/>
            <person name="Fontaine J."/>
            <person name="Livny J."/>
            <person name="Gnirke A."/>
            <person name="Stajich J.E."/>
            <person name="Cuomo C.A."/>
        </authorList>
    </citation>
    <scope>NUCLEOTIDE SEQUENCE [LARGE SCALE GENOMIC DNA]</scope>
    <source>
        <strain evidence="1">CBS 291.66</strain>
    </source>
</reference>
<comment type="caution">
    <text evidence="1">The sequence shown here is derived from an EMBL/GenBank/DDBJ whole genome shotgun (WGS) entry which is preliminary data.</text>
</comment>
<organism evidence="1 2">
    <name type="scientific">Lichtheimia ornata</name>
    <dbReference type="NCBI Taxonomy" id="688661"/>
    <lineage>
        <taxon>Eukaryota</taxon>
        <taxon>Fungi</taxon>
        <taxon>Fungi incertae sedis</taxon>
        <taxon>Mucoromycota</taxon>
        <taxon>Mucoromycotina</taxon>
        <taxon>Mucoromycetes</taxon>
        <taxon>Mucorales</taxon>
        <taxon>Lichtheimiaceae</taxon>
        <taxon>Lichtheimia</taxon>
    </lineage>
</organism>
<dbReference type="EMBL" id="JARTCD010000020">
    <property type="protein sequence ID" value="KAJ8659086.1"/>
    <property type="molecule type" value="Genomic_DNA"/>
</dbReference>
<dbReference type="Proteomes" id="UP001234581">
    <property type="component" value="Unassembled WGS sequence"/>
</dbReference>
<gene>
    <name evidence="1" type="ORF">O0I10_005124</name>
</gene>
<keyword evidence="2" id="KW-1185">Reference proteome</keyword>